<proteinExistence type="predicted"/>
<evidence type="ECO:0000313" key="1">
    <source>
        <dbReference type="EMBL" id="KZV82527.1"/>
    </source>
</evidence>
<keyword evidence="2" id="KW-1185">Reference proteome</keyword>
<sequence>MCCDLGESSPRHGASDDYLVPLSYSQWRETTFEESETQTVRGALHFILENSSGQSKRGRPPRHIGASVRSCALDHDPDLRRVPGVHPAWFLELSINKAAVRLYLRRVPGMLMRIWPVPFPLILLRTTCFAFACLPTCLLNTSAARRTRTRCSSLSWALFYATFSSLCAPL</sequence>
<organism evidence="1 2">
    <name type="scientific">Exidia glandulosa HHB12029</name>
    <dbReference type="NCBI Taxonomy" id="1314781"/>
    <lineage>
        <taxon>Eukaryota</taxon>
        <taxon>Fungi</taxon>
        <taxon>Dikarya</taxon>
        <taxon>Basidiomycota</taxon>
        <taxon>Agaricomycotina</taxon>
        <taxon>Agaricomycetes</taxon>
        <taxon>Auriculariales</taxon>
        <taxon>Exidiaceae</taxon>
        <taxon>Exidia</taxon>
    </lineage>
</organism>
<evidence type="ECO:0000313" key="2">
    <source>
        <dbReference type="Proteomes" id="UP000077266"/>
    </source>
</evidence>
<accession>A0A165CIG6</accession>
<dbReference type="InParanoid" id="A0A165CIG6"/>
<dbReference type="Proteomes" id="UP000077266">
    <property type="component" value="Unassembled WGS sequence"/>
</dbReference>
<gene>
    <name evidence="1" type="ORF">EXIGLDRAFT_340939</name>
</gene>
<reference evidence="1 2" key="1">
    <citation type="journal article" date="2016" name="Mol. Biol. Evol.">
        <title>Comparative Genomics of Early-Diverging Mushroom-Forming Fungi Provides Insights into the Origins of Lignocellulose Decay Capabilities.</title>
        <authorList>
            <person name="Nagy L.G."/>
            <person name="Riley R."/>
            <person name="Tritt A."/>
            <person name="Adam C."/>
            <person name="Daum C."/>
            <person name="Floudas D."/>
            <person name="Sun H."/>
            <person name="Yadav J.S."/>
            <person name="Pangilinan J."/>
            <person name="Larsson K.H."/>
            <person name="Matsuura K."/>
            <person name="Barry K."/>
            <person name="Labutti K."/>
            <person name="Kuo R."/>
            <person name="Ohm R.A."/>
            <person name="Bhattacharya S.S."/>
            <person name="Shirouzu T."/>
            <person name="Yoshinaga Y."/>
            <person name="Martin F.M."/>
            <person name="Grigoriev I.V."/>
            <person name="Hibbett D.S."/>
        </authorList>
    </citation>
    <scope>NUCLEOTIDE SEQUENCE [LARGE SCALE GENOMIC DNA]</scope>
    <source>
        <strain evidence="1 2">HHB12029</strain>
    </source>
</reference>
<name>A0A165CIG6_EXIGL</name>
<dbReference type="EMBL" id="KV426318">
    <property type="protein sequence ID" value="KZV82527.1"/>
    <property type="molecule type" value="Genomic_DNA"/>
</dbReference>
<protein>
    <submittedName>
        <fullName evidence="1">Uncharacterized protein</fullName>
    </submittedName>
</protein>
<dbReference type="AlphaFoldDB" id="A0A165CIG6"/>